<dbReference type="EMBL" id="CP165628">
    <property type="protein sequence ID" value="XDU70644.1"/>
    <property type="molecule type" value="Genomic_DNA"/>
</dbReference>
<evidence type="ECO:0000313" key="1">
    <source>
        <dbReference type="EMBL" id="XDU70644.1"/>
    </source>
</evidence>
<accession>A0AB39VLR7</accession>
<organism evidence="1">
    <name type="scientific">Rouxiella sp. WC2420</name>
    <dbReference type="NCBI Taxonomy" id="3234145"/>
    <lineage>
        <taxon>Bacteria</taxon>
        <taxon>Pseudomonadati</taxon>
        <taxon>Pseudomonadota</taxon>
        <taxon>Gammaproteobacteria</taxon>
        <taxon>Enterobacterales</taxon>
        <taxon>Yersiniaceae</taxon>
        <taxon>Rouxiella</taxon>
    </lineage>
</organism>
<sequence>MMKIYYDGEGGGRHNLVKSKLFFPDYELDLSFNMVINVQICHKITATLAYRLADFTTMTNYVDFYSFINALDLGLLPLPDQSTLLLKRKSVEIKLQSTQKQRVYPALRRRTWR</sequence>
<dbReference type="AlphaFoldDB" id="A0AB39VLR7"/>
<dbReference type="RefSeq" id="WP_369788140.1">
    <property type="nucleotide sequence ID" value="NZ_CP165628.1"/>
</dbReference>
<protein>
    <submittedName>
        <fullName evidence="1">Uncharacterized protein</fullName>
    </submittedName>
</protein>
<name>A0AB39VLR7_9GAMM</name>
<proteinExistence type="predicted"/>
<gene>
    <name evidence="1" type="ORF">AB3G37_13720</name>
</gene>
<reference evidence="1" key="1">
    <citation type="submission" date="2024-07" db="EMBL/GenBank/DDBJ databases">
        <authorList>
            <person name="Biller S.J."/>
        </authorList>
    </citation>
    <scope>NUCLEOTIDE SEQUENCE</scope>
    <source>
        <strain evidence="1">WC2420</strain>
    </source>
</reference>